<keyword evidence="3" id="KW-1185">Reference proteome</keyword>
<evidence type="ECO:0000313" key="3">
    <source>
        <dbReference type="Proteomes" id="UP000298663"/>
    </source>
</evidence>
<dbReference type="OrthoDB" id="10499543at2759"/>
<feature type="transmembrane region" description="Helical" evidence="1">
    <location>
        <begin position="55"/>
        <end position="76"/>
    </location>
</feature>
<gene>
    <name evidence="2" type="ORF">L596_014639</name>
</gene>
<keyword evidence="1" id="KW-0812">Transmembrane</keyword>
<comment type="caution">
    <text evidence="2">The sequence shown here is derived from an EMBL/GenBank/DDBJ whole genome shotgun (WGS) entry which is preliminary data.</text>
</comment>
<evidence type="ECO:0000256" key="1">
    <source>
        <dbReference type="SAM" id="Phobius"/>
    </source>
</evidence>
<organism evidence="2 3">
    <name type="scientific">Steinernema carpocapsae</name>
    <name type="common">Entomopathogenic nematode</name>
    <dbReference type="NCBI Taxonomy" id="34508"/>
    <lineage>
        <taxon>Eukaryota</taxon>
        <taxon>Metazoa</taxon>
        <taxon>Ecdysozoa</taxon>
        <taxon>Nematoda</taxon>
        <taxon>Chromadorea</taxon>
        <taxon>Rhabditida</taxon>
        <taxon>Tylenchina</taxon>
        <taxon>Panagrolaimomorpha</taxon>
        <taxon>Strongyloidoidea</taxon>
        <taxon>Steinernematidae</taxon>
        <taxon>Steinernema</taxon>
    </lineage>
</organism>
<dbReference type="Proteomes" id="UP000298663">
    <property type="component" value="Unassembled WGS sequence"/>
</dbReference>
<keyword evidence="1" id="KW-1133">Transmembrane helix</keyword>
<evidence type="ECO:0000313" key="2">
    <source>
        <dbReference type="EMBL" id="TKR80586.1"/>
    </source>
</evidence>
<dbReference type="EMBL" id="AZBU02000004">
    <property type="protein sequence ID" value="TKR80586.1"/>
    <property type="molecule type" value="Genomic_DNA"/>
</dbReference>
<sequence>MEESSDLIPELLDDHVDSVLISANISRAILRPVTRRDSSEFVPVEPASVFDSPEIYIGISIFIIAMACVLIMITRWHANRKPERNRQISSCEQVSTYL</sequence>
<keyword evidence="1" id="KW-0472">Membrane</keyword>
<accession>A0A4U5NDC2</accession>
<name>A0A4U5NDC2_STECR</name>
<proteinExistence type="predicted"/>
<reference evidence="2 3" key="2">
    <citation type="journal article" date="2019" name="G3 (Bethesda)">
        <title>Hybrid Assembly of the Genome of the Entomopathogenic Nematode Steinernema carpocapsae Identifies the X-Chromosome.</title>
        <authorList>
            <person name="Serra L."/>
            <person name="Macchietto M."/>
            <person name="Macias-Munoz A."/>
            <person name="McGill C.J."/>
            <person name="Rodriguez I.M."/>
            <person name="Rodriguez B."/>
            <person name="Murad R."/>
            <person name="Mortazavi A."/>
        </authorList>
    </citation>
    <scope>NUCLEOTIDE SEQUENCE [LARGE SCALE GENOMIC DNA]</scope>
    <source>
        <strain evidence="2 3">ALL</strain>
    </source>
</reference>
<dbReference type="AlphaFoldDB" id="A0A4U5NDC2"/>
<protein>
    <submittedName>
        <fullName evidence="2">Uncharacterized protein</fullName>
    </submittedName>
</protein>
<reference evidence="2 3" key="1">
    <citation type="journal article" date="2015" name="Genome Biol.">
        <title>Comparative genomics of Steinernema reveals deeply conserved gene regulatory networks.</title>
        <authorList>
            <person name="Dillman A.R."/>
            <person name="Macchietto M."/>
            <person name="Porter C.F."/>
            <person name="Rogers A."/>
            <person name="Williams B."/>
            <person name="Antoshechkin I."/>
            <person name="Lee M.M."/>
            <person name="Goodwin Z."/>
            <person name="Lu X."/>
            <person name="Lewis E.E."/>
            <person name="Goodrich-Blair H."/>
            <person name="Stock S.P."/>
            <person name="Adams B.J."/>
            <person name="Sternberg P.W."/>
            <person name="Mortazavi A."/>
        </authorList>
    </citation>
    <scope>NUCLEOTIDE SEQUENCE [LARGE SCALE GENOMIC DNA]</scope>
    <source>
        <strain evidence="2 3">ALL</strain>
    </source>
</reference>